<reference evidence="9 10" key="1">
    <citation type="journal article" date="2022" name="Int. J. Syst. Evol. Microbiol.">
        <title>Noviherbaspirillum aridicola sp. nov., isolated from an arid soil in Pakistan.</title>
        <authorList>
            <person name="Khan I.U."/>
            <person name="Saqib M."/>
            <person name="Amin A."/>
            <person name="Hussain F."/>
            <person name="Li L."/>
            <person name="Liu Y.H."/>
            <person name="Fang B.Z."/>
            <person name="Ahmed I."/>
            <person name="Li W.J."/>
        </authorList>
    </citation>
    <scope>NUCLEOTIDE SEQUENCE [LARGE SCALE GENOMIC DNA]</scope>
    <source>
        <strain evidence="9 10">NCCP-691</strain>
    </source>
</reference>
<dbReference type="RefSeq" id="WP_220806951.1">
    <property type="nucleotide sequence ID" value="NZ_BPMK01000003.1"/>
</dbReference>
<sequence length="225" mass="23693">MKPLRRRRGFTLIELLVAITVMAIVAVLGWRGLDSIIRARVSLNDELTSTRGLQLAFAQMQSDCSNIALSADIGNRPTLAAQPGRLALVRMTYAENQPSRIQVVSYRVENGSLVRRESVPTRDLRALDAAWTTAISDRDATEPVALSGNVGGMAVRNWNPNGGWQTSNGIISNAQQTAIPGAGPAAAAAANAAAQAAQGPTGIEVSLQLQGQPASLIKVFLLGAA</sequence>
<dbReference type="InterPro" id="IPR051621">
    <property type="entry name" value="T2SS_protein_J"/>
</dbReference>
<dbReference type="InterPro" id="IPR045584">
    <property type="entry name" value="Pilin-like"/>
</dbReference>
<dbReference type="Proteomes" id="UP000887222">
    <property type="component" value="Unassembled WGS sequence"/>
</dbReference>
<evidence type="ECO:0000256" key="5">
    <source>
        <dbReference type="ARBA" id="ARBA00022692"/>
    </source>
</evidence>
<keyword evidence="4" id="KW-0997">Cell inner membrane</keyword>
<keyword evidence="6 8" id="KW-1133">Transmembrane helix</keyword>
<dbReference type="NCBIfam" id="TIGR02532">
    <property type="entry name" value="IV_pilin_GFxxxE"/>
    <property type="match status" value="1"/>
</dbReference>
<comment type="caution">
    <text evidence="9">The sequence shown here is derived from an EMBL/GenBank/DDBJ whole genome shotgun (WGS) entry which is preliminary data.</text>
</comment>
<accession>A0ABQ4Q0T1</accession>
<evidence type="ECO:0000256" key="3">
    <source>
        <dbReference type="ARBA" id="ARBA00022481"/>
    </source>
</evidence>
<dbReference type="SUPFAM" id="SSF54523">
    <property type="entry name" value="Pili subunits"/>
    <property type="match status" value="1"/>
</dbReference>
<evidence type="ECO:0000256" key="7">
    <source>
        <dbReference type="ARBA" id="ARBA00023136"/>
    </source>
</evidence>
<keyword evidence="7 8" id="KW-0472">Membrane</keyword>
<evidence type="ECO:0000256" key="8">
    <source>
        <dbReference type="SAM" id="Phobius"/>
    </source>
</evidence>
<evidence type="ECO:0000313" key="9">
    <source>
        <dbReference type="EMBL" id="GIZ50776.1"/>
    </source>
</evidence>
<comment type="subcellular location">
    <subcellularLocation>
        <location evidence="1">Cell inner membrane</location>
        <topology evidence="1">Single-pass membrane protein</topology>
    </subcellularLocation>
</comment>
<dbReference type="EMBL" id="BPMK01000003">
    <property type="protein sequence ID" value="GIZ50776.1"/>
    <property type="molecule type" value="Genomic_DNA"/>
</dbReference>
<dbReference type="InterPro" id="IPR012902">
    <property type="entry name" value="N_methyl_site"/>
</dbReference>
<feature type="transmembrane region" description="Helical" evidence="8">
    <location>
        <begin position="12"/>
        <end position="33"/>
    </location>
</feature>
<dbReference type="PANTHER" id="PTHR39583:SF2">
    <property type="entry name" value="TYPE II SECRETION SYSTEM PROTEIN J"/>
    <property type="match status" value="1"/>
</dbReference>
<keyword evidence="3" id="KW-0488">Methylation</keyword>
<organism evidence="9 10">
    <name type="scientific">Noviherbaspirillum aridicola</name>
    <dbReference type="NCBI Taxonomy" id="2849687"/>
    <lineage>
        <taxon>Bacteria</taxon>
        <taxon>Pseudomonadati</taxon>
        <taxon>Pseudomonadota</taxon>
        <taxon>Betaproteobacteria</taxon>
        <taxon>Burkholderiales</taxon>
        <taxon>Oxalobacteraceae</taxon>
        <taxon>Noviherbaspirillum</taxon>
    </lineage>
</organism>
<gene>
    <name evidence="9" type="primary">gspJ</name>
    <name evidence="9" type="ORF">NCCP691_07900</name>
</gene>
<evidence type="ECO:0000256" key="1">
    <source>
        <dbReference type="ARBA" id="ARBA00004377"/>
    </source>
</evidence>
<evidence type="ECO:0000256" key="6">
    <source>
        <dbReference type="ARBA" id="ARBA00022989"/>
    </source>
</evidence>
<keyword evidence="2" id="KW-1003">Cell membrane</keyword>
<dbReference type="PROSITE" id="PS00409">
    <property type="entry name" value="PROKAR_NTER_METHYL"/>
    <property type="match status" value="1"/>
</dbReference>
<keyword evidence="5 8" id="KW-0812">Transmembrane</keyword>
<proteinExistence type="predicted"/>
<dbReference type="PANTHER" id="PTHR39583">
    <property type="entry name" value="TYPE II SECRETION SYSTEM PROTEIN J-RELATED"/>
    <property type="match status" value="1"/>
</dbReference>
<evidence type="ECO:0000256" key="2">
    <source>
        <dbReference type="ARBA" id="ARBA00022475"/>
    </source>
</evidence>
<dbReference type="Pfam" id="PF07963">
    <property type="entry name" value="N_methyl"/>
    <property type="match status" value="1"/>
</dbReference>
<evidence type="ECO:0000256" key="4">
    <source>
        <dbReference type="ARBA" id="ARBA00022519"/>
    </source>
</evidence>
<protein>
    <submittedName>
        <fullName evidence="9">General secretion pathway protein GspJ</fullName>
    </submittedName>
</protein>
<evidence type="ECO:0000313" key="10">
    <source>
        <dbReference type="Proteomes" id="UP000887222"/>
    </source>
</evidence>
<name>A0ABQ4Q0T1_9BURK</name>
<keyword evidence="10" id="KW-1185">Reference proteome</keyword>